<feature type="transmembrane region" description="Helical" evidence="1">
    <location>
        <begin position="169"/>
        <end position="194"/>
    </location>
</feature>
<accession>A0A8H3ER49</accession>
<protein>
    <submittedName>
        <fullName evidence="2">Uncharacterized protein</fullName>
    </submittedName>
</protein>
<dbReference type="OrthoDB" id="5406607at2759"/>
<dbReference type="EMBL" id="CAJPDT010000007">
    <property type="protein sequence ID" value="CAF9910632.1"/>
    <property type="molecule type" value="Genomic_DNA"/>
</dbReference>
<evidence type="ECO:0000256" key="1">
    <source>
        <dbReference type="SAM" id="Phobius"/>
    </source>
</evidence>
<reference evidence="2" key="1">
    <citation type="submission" date="2021-03" db="EMBL/GenBank/DDBJ databases">
        <authorList>
            <person name="Tagirdzhanova G."/>
        </authorList>
    </citation>
    <scope>NUCLEOTIDE SEQUENCE</scope>
</reference>
<dbReference type="Proteomes" id="UP000664534">
    <property type="component" value="Unassembled WGS sequence"/>
</dbReference>
<evidence type="ECO:0000313" key="3">
    <source>
        <dbReference type="Proteomes" id="UP000664534"/>
    </source>
</evidence>
<feature type="transmembrane region" description="Helical" evidence="1">
    <location>
        <begin position="380"/>
        <end position="402"/>
    </location>
</feature>
<comment type="caution">
    <text evidence="2">The sequence shown here is derived from an EMBL/GenBank/DDBJ whole genome shotgun (WGS) entry which is preliminary data.</text>
</comment>
<keyword evidence="1" id="KW-1133">Transmembrane helix</keyword>
<proteinExistence type="predicted"/>
<feature type="transmembrane region" description="Helical" evidence="1">
    <location>
        <begin position="206"/>
        <end position="226"/>
    </location>
</feature>
<sequence length="412" mass="45217">MVPLEGRQGIGDAPPRSAHEIMNITISVPDGTTNHGNPQLLCVPSAWTDILTFLVTNYYAHAATVLLDPGVASRRTIVLIFAALILPFSSISRAVKAICRHAVTERKNPLKRAARSRALCMVMKIPKSGPYLGALRTVRKWGKPIEKVAAQISVDPERSSDLVMEERRAVLKCLIVIQAFVGIVQDLWAIVTIYQARGDQIQQYGYAAFGLTVVPYAFMSVVNAVANLLTPQYATIFVVRTPAMTEAEQRGKAFFKAAFEVDLLKVPASAVPSEWTPVIQMFLPLLLGLIPLAIVGGLSKFQAGNSTPLQRGFTMTWLVVGIVYGFILHTNNPYPDDPLEEEKKRKTKKNKNKKDKKHCSIKQYLIDDAACESSAPDMSVFFITLLFSPPVIGGMVLVGLMIKEYGNCSSIA</sequence>
<name>A0A8H3ER49_9LECA</name>
<organism evidence="2 3">
    <name type="scientific">Imshaugia aleurites</name>
    <dbReference type="NCBI Taxonomy" id="172621"/>
    <lineage>
        <taxon>Eukaryota</taxon>
        <taxon>Fungi</taxon>
        <taxon>Dikarya</taxon>
        <taxon>Ascomycota</taxon>
        <taxon>Pezizomycotina</taxon>
        <taxon>Lecanoromycetes</taxon>
        <taxon>OSLEUM clade</taxon>
        <taxon>Lecanoromycetidae</taxon>
        <taxon>Lecanorales</taxon>
        <taxon>Lecanorineae</taxon>
        <taxon>Parmeliaceae</taxon>
        <taxon>Imshaugia</taxon>
    </lineage>
</organism>
<dbReference type="AlphaFoldDB" id="A0A8H3ER49"/>
<feature type="transmembrane region" description="Helical" evidence="1">
    <location>
        <begin position="281"/>
        <end position="301"/>
    </location>
</feature>
<keyword evidence="3" id="KW-1185">Reference proteome</keyword>
<gene>
    <name evidence="2" type="ORF">IMSHALPRED_009267</name>
</gene>
<keyword evidence="1" id="KW-0812">Transmembrane</keyword>
<evidence type="ECO:0000313" key="2">
    <source>
        <dbReference type="EMBL" id="CAF9910632.1"/>
    </source>
</evidence>
<feature type="transmembrane region" description="Helical" evidence="1">
    <location>
        <begin position="313"/>
        <end position="330"/>
    </location>
</feature>
<keyword evidence="1" id="KW-0472">Membrane</keyword>